<dbReference type="EMBL" id="CP002696">
    <property type="protein sequence ID" value="AEE17891.1"/>
    <property type="molecule type" value="Genomic_DNA"/>
</dbReference>
<comment type="similarity">
    <text evidence="7">Belongs to the binding-protein-dependent transport system permease family.</text>
</comment>
<dbReference type="PANTHER" id="PTHR43744:SF9">
    <property type="entry name" value="POLYGALACTURONAN_RHAMNOGALACTURONAN TRANSPORT SYSTEM PERMEASE PROTEIN YTCP"/>
    <property type="match status" value="1"/>
</dbReference>
<evidence type="ECO:0000256" key="1">
    <source>
        <dbReference type="ARBA" id="ARBA00004651"/>
    </source>
</evidence>
<proteinExistence type="inferred from homology"/>
<name>F4LND3_TREBD</name>
<dbReference type="RefSeq" id="WP_013759592.1">
    <property type="nucleotide sequence ID" value="NC_015500.1"/>
</dbReference>
<evidence type="ECO:0000256" key="2">
    <source>
        <dbReference type="ARBA" id="ARBA00022448"/>
    </source>
</evidence>
<dbReference type="InterPro" id="IPR035906">
    <property type="entry name" value="MetI-like_sf"/>
</dbReference>
<evidence type="ECO:0000256" key="6">
    <source>
        <dbReference type="ARBA" id="ARBA00023136"/>
    </source>
</evidence>
<accession>F4LND3</accession>
<dbReference type="Pfam" id="PF00528">
    <property type="entry name" value="BPD_transp_1"/>
    <property type="match status" value="1"/>
</dbReference>
<dbReference type="Proteomes" id="UP000006546">
    <property type="component" value="Chromosome"/>
</dbReference>
<gene>
    <name evidence="9" type="ordered locus">Trebr_2485</name>
</gene>
<evidence type="ECO:0000256" key="5">
    <source>
        <dbReference type="ARBA" id="ARBA00022989"/>
    </source>
</evidence>
<keyword evidence="6 7" id="KW-0472">Membrane</keyword>
<evidence type="ECO:0000313" key="10">
    <source>
        <dbReference type="Proteomes" id="UP000006546"/>
    </source>
</evidence>
<evidence type="ECO:0000259" key="8">
    <source>
        <dbReference type="PROSITE" id="PS50928"/>
    </source>
</evidence>
<comment type="subcellular location">
    <subcellularLocation>
        <location evidence="1 7">Cell membrane</location>
        <topology evidence="1 7">Multi-pass membrane protein</topology>
    </subcellularLocation>
</comment>
<dbReference type="AlphaFoldDB" id="F4LND3"/>
<dbReference type="GO" id="GO:0005886">
    <property type="term" value="C:plasma membrane"/>
    <property type="evidence" value="ECO:0007669"/>
    <property type="project" value="UniProtKB-SubCell"/>
</dbReference>
<dbReference type="CDD" id="cd06261">
    <property type="entry name" value="TM_PBP2"/>
    <property type="match status" value="1"/>
</dbReference>
<feature type="transmembrane region" description="Helical" evidence="7">
    <location>
        <begin position="20"/>
        <end position="41"/>
    </location>
</feature>
<dbReference type="HOGENOM" id="CLU_016047_1_0_12"/>
<organism evidence="9 10">
    <name type="scientific">Treponema brennaborense (strain DSM 12168 / CIP 105900 / DD5/3)</name>
    <dbReference type="NCBI Taxonomy" id="906968"/>
    <lineage>
        <taxon>Bacteria</taxon>
        <taxon>Pseudomonadati</taxon>
        <taxon>Spirochaetota</taxon>
        <taxon>Spirochaetia</taxon>
        <taxon>Spirochaetales</taxon>
        <taxon>Treponemataceae</taxon>
        <taxon>Treponema</taxon>
    </lineage>
</organism>
<keyword evidence="3" id="KW-1003">Cell membrane</keyword>
<evidence type="ECO:0000256" key="4">
    <source>
        <dbReference type="ARBA" id="ARBA00022692"/>
    </source>
</evidence>
<keyword evidence="2 7" id="KW-0813">Transport</keyword>
<feature type="transmembrane region" description="Helical" evidence="7">
    <location>
        <begin position="151"/>
        <end position="171"/>
    </location>
</feature>
<evidence type="ECO:0000313" key="9">
    <source>
        <dbReference type="EMBL" id="AEE17891.1"/>
    </source>
</evidence>
<dbReference type="GO" id="GO:0055085">
    <property type="term" value="P:transmembrane transport"/>
    <property type="evidence" value="ECO:0007669"/>
    <property type="project" value="InterPro"/>
</dbReference>
<feature type="transmembrane region" description="Helical" evidence="7">
    <location>
        <begin position="271"/>
        <end position="288"/>
    </location>
</feature>
<keyword evidence="5 7" id="KW-1133">Transmembrane helix</keyword>
<feature type="domain" description="ABC transmembrane type-1" evidence="8">
    <location>
        <begin position="84"/>
        <end position="282"/>
    </location>
</feature>
<dbReference type="PANTHER" id="PTHR43744">
    <property type="entry name" value="ABC TRANSPORTER PERMEASE PROTEIN MG189-RELATED-RELATED"/>
    <property type="match status" value="1"/>
</dbReference>
<evidence type="ECO:0000256" key="7">
    <source>
        <dbReference type="RuleBase" id="RU363032"/>
    </source>
</evidence>
<keyword evidence="4 7" id="KW-0812">Transmembrane</keyword>
<dbReference type="PROSITE" id="PS50928">
    <property type="entry name" value="ABC_TM1"/>
    <property type="match status" value="1"/>
</dbReference>
<evidence type="ECO:0000256" key="3">
    <source>
        <dbReference type="ARBA" id="ARBA00022475"/>
    </source>
</evidence>
<dbReference type="InterPro" id="IPR000515">
    <property type="entry name" value="MetI-like"/>
</dbReference>
<feature type="transmembrane region" description="Helical" evidence="7">
    <location>
        <begin position="192"/>
        <end position="218"/>
    </location>
</feature>
<keyword evidence="10" id="KW-1185">Reference proteome</keyword>
<dbReference type="STRING" id="906968.Trebr_2485"/>
<dbReference type="KEGG" id="tbe:Trebr_2485"/>
<dbReference type="Gene3D" id="1.10.3720.10">
    <property type="entry name" value="MetI-like"/>
    <property type="match status" value="1"/>
</dbReference>
<feature type="transmembrane region" description="Helical" evidence="7">
    <location>
        <begin position="80"/>
        <end position="107"/>
    </location>
</feature>
<dbReference type="eggNOG" id="COG0395">
    <property type="taxonomic scope" value="Bacteria"/>
</dbReference>
<reference evidence="10" key="1">
    <citation type="submission" date="2011-04" db="EMBL/GenBank/DDBJ databases">
        <title>The complete genome of Treponema brennaborense DSM 12168.</title>
        <authorList>
            <person name="Lucas S."/>
            <person name="Han J."/>
            <person name="Lapidus A."/>
            <person name="Bruce D."/>
            <person name="Goodwin L."/>
            <person name="Pitluck S."/>
            <person name="Peters L."/>
            <person name="Kyrpides N."/>
            <person name="Mavromatis K."/>
            <person name="Ivanova N."/>
            <person name="Mikhailova N."/>
            <person name="Pagani I."/>
            <person name="Teshima H."/>
            <person name="Detter J.C."/>
            <person name="Tapia R."/>
            <person name="Han C."/>
            <person name="Land M."/>
            <person name="Hauser L."/>
            <person name="Markowitz V."/>
            <person name="Cheng J.-F."/>
            <person name="Hugenholtz P."/>
            <person name="Woyke T."/>
            <person name="Wu D."/>
            <person name="Gronow S."/>
            <person name="Wellnitz S."/>
            <person name="Brambilla E."/>
            <person name="Klenk H.-P."/>
            <person name="Eisen J.A."/>
        </authorList>
    </citation>
    <scope>NUCLEOTIDE SEQUENCE [LARGE SCALE GENOMIC DNA]</scope>
    <source>
        <strain evidence="10">DSM 12168 / CIP 105900 / DD5/3</strain>
    </source>
</reference>
<sequence length="303" mass="33934">MNTERLMEKKRARKLESNIIGDKILVAAMAVLCFIILYPVWYTVIISFNDSSDALRGGIYWFPRKFSLESYKTVFMDKSIAQAFTVTILRTVIGTVSSVFFTAMVGYAFSKKHIMGNKIYTVLGTITMFFGGGLIPYFILIKNIGLYDSFWVYIVPGLFNFYNMIIFMSFFRELPAGLEESAKLDGANDLVVFIRIVIPLSMPVIATIALFNGVAHWNDYFTGVMYTNRAELQPIQTFLYRIVASASASKAVVSMPAGVTAQQVSSQSVRLATMVVTTAPIICVYPFMQKYFVKGMMIGSIKG</sequence>
<dbReference type="SUPFAM" id="SSF161098">
    <property type="entry name" value="MetI-like"/>
    <property type="match status" value="1"/>
</dbReference>
<protein>
    <submittedName>
        <fullName evidence="9">ABC-type transporter, integral membrane subunit</fullName>
    </submittedName>
</protein>
<feature type="transmembrane region" description="Helical" evidence="7">
    <location>
        <begin position="119"/>
        <end position="139"/>
    </location>
</feature>